<name>A0A8J4AGT6_9ACTN</name>
<dbReference type="EMBL" id="BOPO01000116">
    <property type="protein sequence ID" value="GIL30375.1"/>
    <property type="molecule type" value="Genomic_DNA"/>
</dbReference>
<dbReference type="RefSeq" id="WP_207128020.1">
    <property type="nucleotide sequence ID" value="NZ_BOPO01000116.1"/>
</dbReference>
<reference evidence="4" key="1">
    <citation type="journal article" date="2021" name="Int. J. Syst. Evol. Microbiol.">
        <title>Actinocatenispora comari sp. nov., an endophytic actinomycete isolated from aerial parts of Comarum salesowianum.</title>
        <authorList>
            <person name="Oyunbileg N."/>
            <person name="Iizaka Y."/>
            <person name="Hamada M."/>
            <person name="Davaapurev B.O."/>
            <person name="Fukumoto A."/>
            <person name="Tsetseg B."/>
            <person name="Kato F."/>
            <person name="Tamura T."/>
            <person name="Batkhuu J."/>
            <person name="Anzai Y."/>
        </authorList>
    </citation>
    <scope>NUCLEOTIDE SEQUENCE [LARGE SCALE GENOMIC DNA]</scope>
    <source>
        <strain evidence="4">NUM-2625</strain>
    </source>
</reference>
<keyword evidence="4" id="KW-1185">Reference proteome</keyword>
<dbReference type="Pfam" id="PF08787">
    <property type="entry name" value="Alginate_lyase2"/>
    <property type="match status" value="1"/>
</dbReference>
<evidence type="ECO:0000313" key="4">
    <source>
        <dbReference type="Proteomes" id="UP000614996"/>
    </source>
</evidence>
<accession>A0A8J4AGT6</accession>
<dbReference type="InterPro" id="IPR013320">
    <property type="entry name" value="ConA-like_dom_sf"/>
</dbReference>
<organism evidence="3 4">
    <name type="scientific">Actinocatenispora comari</name>
    <dbReference type="NCBI Taxonomy" id="2807577"/>
    <lineage>
        <taxon>Bacteria</taxon>
        <taxon>Bacillati</taxon>
        <taxon>Actinomycetota</taxon>
        <taxon>Actinomycetes</taxon>
        <taxon>Micromonosporales</taxon>
        <taxon>Micromonosporaceae</taxon>
        <taxon>Actinocatenispora</taxon>
    </lineage>
</organism>
<dbReference type="InterPro" id="IPR014895">
    <property type="entry name" value="Alginate_lyase_2"/>
</dbReference>
<feature type="signal peptide" evidence="1">
    <location>
        <begin position="1"/>
        <end position="30"/>
    </location>
</feature>
<dbReference type="GO" id="GO:0016829">
    <property type="term" value="F:lyase activity"/>
    <property type="evidence" value="ECO:0007669"/>
    <property type="project" value="UniProtKB-KW"/>
</dbReference>
<dbReference type="Proteomes" id="UP000614996">
    <property type="component" value="Unassembled WGS sequence"/>
</dbReference>
<keyword evidence="1" id="KW-0732">Signal</keyword>
<dbReference type="SUPFAM" id="SSF49899">
    <property type="entry name" value="Concanavalin A-like lectins/glucanases"/>
    <property type="match status" value="1"/>
</dbReference>
<feature type="chain" id="PRO_5035159473" evidence="1">
    <location>
        <begin position="31"/>
        <end position="271"/>
    </location>
</feature>
<feature type="domain" description="Alginate lyase 2" evidence="2">
    <location>
        <begin position="52"/>
        <end position="270"/>
    </location>
</feature>
<evidence type="ECO:0000259" key="2">
    <source>
        <dbReference type="Pfam" id="PF08787"/>
    </source>
</evidence>
<evidence type="ECO:0000256" key="1">
    <source>
        <dbReference type="SAM" id="SignalP"/>
    </source>
</evidence>
<dbReference type="AlphaFoldDB" id="A0A8J4AGT6"/>
<protein>
    <submittedName>
        <fullName evidence="3">Alginate lyase</fullName>
    </submittedName>
</protein>
<keyword evidence="3" id="KW-0456">Lyase</keyword>
<proteinExistence type="predicted"/>
<gene>
    <name evidence="3" type="ORF">NUM_56290</name>
</gene>
<dbReference type="Gene3D" id="2.60.120.200">
    <property type="match status" value="1"/>
</dbReference>
<comment type="caution">
    <text evidence="3">The sequence shown here is derived from an EMBL/GenBank/DDBJ whole genome shotgun (WGS) entry which is preliminary data.</text>
</comment>
<sequence length="271" mass="29151">MRRTHRRARRAALAVAIAVLATVPGTTATAAPWHGESVPPNLRTDVPPGGNFDLSVWELQLPIGAPGSPTTIPSSQLVGDDGYSNPAYFWTDSHDGSMTFWDPESGVTTPHSHYPRSELREMNRDGSAADWSLPGTHRLDARLRIVSVTRSVCVGQIHLGSGGDSTKPLVELYYAPNGDITLGTENSPDGGQTRHPVGNVPLGTQWTYRIAVTGGDTVQLTIDGDTTSYPIPGSFDRYHQYFKAGDYNQSASDSTSNGAKVKFYSLTVTHG</sequence>
<evidence type="ECO:0000313" key="3">
    <source>
        <dbReference type="EMBL" id="GIL30375.1"/>
    </source>
</evidence>